<keyword evidence="3" id="KW-1185">Reference proteome</keyword>
<accession>A0A2V1AVH4</accession>
<dbReference type="RefSeq" id="XP_025341821.1">
    <property type="nucleotide sequence ID" value="XM_025488013.1"/>
</dbReference>
<comment type="caution">
    <text evidence="2">The sequence shown here is derived from an EMBL/GenBank/DDBJ whole genome shotgun (WGS) entry which is preliminary data.</text>
</comment>
<evidence type="ECO:0000313" key="3">
    <source>
        <dbReference type="Proteomes" id="UP000244309"/>
    </source>
</evidence>
<dbReference type="EMBL" id="PKFO01000004">
    <property type="protein sequence ID" value="PVH20881.1"/>
    <property type="molecule type" value="Genomic_DNA"/>
</dbReference>
<proteinExistence type="predicted"/>
<sequence>MSRPKSYSPWDYQEKSMDLDLGFSWGLHPIEVGSPMKKQKLGESITNHEQSVGSFDYVRLRSAPNMAHNEKVCNWFDELPWYFHPDGSIFHTFYSATASASTSSSIGCCFDDTDFVIEYQLKKITKMVRLNYLNEPEQVAKLEDVSDNSSPMETRAESFISSE</sequence>
<gene>
    <name evidence="2" type="ORF">CXQ85_004391</name>
</gene>
<dbReference type="Proteomes" id="UP000244309">
    <property type="component" value="Unassembled WGS sequence"/>
</dbReference>
<dbReference type="GeneID" id="37009721"/>
<protein>
    <submittedName>
        <fullName evidence="2">Uncharacterized protein</fullName>
    </submittedName>
</protein>
<organism evidence="2 3">
    <name type="scientific">Candidozyma haemuli</name>
    <dbReference type="NCBI Taxonomy" id="45357"/>
    <lineage>
        <taxon>Eukaryota</taxon>
        <taxon>Fungi</taxon>
        <taxon>Dikarya</taxon>
        <taxon>Ascomycota</taxon>
        <taxon>Saccharomycotina</taxon>
        <taxon>Pichiomycetes</taxon>
        <taxon>Metschnikowiaceae</taxon>
        <taxon>Candidozyma</taxon>
    </lineage>
</organism>
<evidence type="ECO:0000256" key="1">
    <source>
        <dbReference type="SAM" id="MobiDB-lite"/>
    </source>
</evidence>
<name>A0A2V1AVH4_9ASCO</name>
<dbReference type="AlphaFoldDB" id="A0A2V1AVH4"/>
<dbReference type="VEuPathDB" id="FungiDB:CXQ85_004391"/>
<reference evidence="2 3" key="1">
    <citation type="submission" date="2017-12" db="EMBL/GenBank/DDBJ databases">
        <title>Genome Sequence of a Multidrug-Resistant Candida haemulonii Isolate from a Patient with Chronic Leg Ulcers in Israel.</title>
        <authorList>
            <person name="Chow N.A."/>
            <person name="Gade L."/>
            <person name="Batra D."/>
            <person name="Rowe L.A."/>
            <person name="Ben-Ami R."/>
            <person name="Loparev V.N."/>
            <person name="Litvintseva A.P."/>
        </authorList>
    </citation>
    <scope>NUCLEOTIDE SEQUENCE [LARGE SCALE GENOMIC DNA]</scope>
    <source>
        <strain evidence="2 3">B11899</strain>
    </source>
</reference>
<evidence type="ECO:0000313" key="2">
    <source>
        <dbReference type="EMBL" id="PVH20881.1"/>
    </source>
</evidence>
<feature type="region of interest" description="Disordered" evidence="1">
    <location>
        <begin position="143"/>
        <end position="163"/>
    </location>
</feature>